<dbReference type="GO" id="GO:0005634">
    <property type="term" value="C:nucleus"/>
    <property type="evidence" value="ECO:0007669"/>
    <property type="project" value="TreeGrafter"/>
</dbReference>
<dbReference type="RefSeq" id="XP_001731158.1">
    <property type="nucleotide sequence ID" value="XM_001731106.1"/>
</dbReference>
<name>A8PX65_MALGO</name>
<sequence length="1027" mass="112903">MASEVLSSEIPEVTKVLLDNANTLLGPFWDSILSANSYGRTWPVPLHEHPLTKGSYTAKKDEDGSTDDVPMEVPEQQDHVISGRTDGPGFAVLAGYWAKVNMTLLERHPQEMLAFVKTIPYLVEGLTSHFETPAIVELLYRIIQCEDTVPDSGIVAWLAEQGLIPRVVSLLSPMVSPELHKAASEFLKTIISLSAPSPSSLNQVTVQDSFGGPGEMLLGAGGVNNLLVRELASEDMVNRIVSFMLDFSSNSRRSSATQETSRKNDLILHKLQEDSAVEEEEEEEDVWQFRQTMKDRQNRHFSIGRRLSSAGTGVRDSTATIRPSHVHRQSSIRRPISSQCLSSSFVNCAGVFIELIRKNNSDYFEQHLFHTLRNYLVIRQQELSGQQNQERLSQRTTDPSVDEKPELTLENLPLEDDADTEGLDEALDEVAQKMGIVHLGPLLRALAEKIPELQERVRCGLDSSGLITTSMGQIEPLTHTRYCIVELYAELLHCSNMALLNRPANSGPTYSPSGSLLGGLEGLHALARTLQGEDDLEQDQSSMSASAEWEADRDENERHLSESSASSFKENGGSSSAEITDSSGSDHAEDGSDAESIASALSSMSLADMISQFTRRRPPAQESDVQIVGNYLKTQFLSFQVIPTLLELLLAFPWNNFLHNVAYDILQQLFNGDMDVAINRKLTISAFKDAHLIETILEGARRNRASSEGPRRIRLGYMGHLNLIAEEIVKLMERYPLEIGNYVQDHFTTEWEKFLNEDLSDYRAKESAPLAGGRPSGNHSGVQNWSNLDSDNWYSSNDNNVSFGHYLSSQMRSGAGDEESEGNAVTFLSQTDSMLDPATQDAVEWGPFADSHSAFEFTSTASIDPQQPGRQENLTPADWAAEFRRGTMDDIPAESAVDNDSDSDDMGDAPDASGSGTDSDDNNDDDSPFVDLHKPGALRKCTQNMDAAHPERVAGHGDLTGDQHWPAAHAAHHVRTFSGGGRDNAAALAAEQLHEAVEPTEEGLLRRTLSDGTTVTAPLDDAELAQS</sequence>
<dbReference type="Proteomes" id="UP000008837">
    <property type="component" value="Unassembled WGS sequence"/>
</dbReference>
<dbReference type="Pfam" id="PF04499">
    <property type="entry name" value="SAPS"/>
    <property type="match status" value="1"/>
</dbReference>
<feature type="compositionally biased region" description="Polar residues" evidence="3">
    <location>
        <begin position="562"/>
        <end position="583"/>
    </location>
</feature>
<dbReference type="OrthoDB" id="10259133at2759"/>
<feature type="region of interest" description="Disordered" evidence="3">
    <location>
        <begin position="533"/>
        <end position="595"/>
    </location>
</feature>
<evidence type="ECO:0000313" key="4">
    <source>
        <dbReference type="EMBL" id="EDP43944.1"/>
    </source>
</evidence>
<feature type="region of interest" description="Disordered" evidence="3">
    <location>
        <begin position="386"/>
        <end position="411"/>
    </location>
</feature>
<evidence type="ECO:0000256" key="2">
    <source>
        <dbReference type="ARBA" id="ARBA00023306"/>
    </source>
</evidence>
<keyword evidence="2" id="KW-0131">Cell cycle</keyword>
<dbReference type="STRING" id="425265.A8PX65"/>
<comment type="caution">
    <text evidence="4">The sequence shown here is derived from an EMBL/GenBank/DDBJ whole genome shotgun (WGS) entry which is preliminary data.</text>
</comment>
<feature type="compositionally biased region" description="Acidic residues" evidence="3">
    <location>
        <begin position="918"/>
        <end position="928"/>
    </location>
</feature>
<dbReference type="GO" id="GO:0005829">
    <property type="term" value="C:cytosol"/>
    <property type="evidence" value="ECO:0007669"/>
    <property type="project" value="TreeGrafter"/>
</dbReference>
<feature type="compositionally biased region" description="Polar residues" evidence="3">
    <location>
        <begin position="386"/>
        <end position="399"/>
    </location>
</feature>
<dbReference type="InParanoid" id="A8PX65"/>
<dbReference type="InterPro" id="IPR007587">
    <property type="entry name" value="SAPS"/>
</dbReference>
<feature type="region of interest" description="Disordered" evidence="3">
    <location>
        <begin position="889"/>
        <end position="934"/>
    </location>
</feature>
<dbReference type="GeneID" id="5855465"/>
<dbReference type="OMA" id="EYPENDF"/>
<feature type="compositionally biased region" description="Acidic residues" evidence="3">
    <location>
        <begin position="897"/>
        <end position="908"/>
    </location>
</feature>
<keyword evidence="5" id="KW-1185">Reference proteome</keyword>
<reference evidence="4 5" key="1">
    <citation type="journal article" date="2007" name="Proc. Natl. Acad. Sci. U.S.A.">
        <title>Dandruff-associated Malassezia genomes reveal convergent and divergent virulence traits shared with plant and human fungal pathogens.</title>
        <authorList>
            <person name="Xu J."/>
            <person name="Saunders C.W."/>
            <person name="Hu P."/>
            <person name="Grant R.A."/>
            <person name="Boekhout T."/>
            <person name="Kuramae E.E."/>
            <person name="Kronstad J.W."/>
            <person name="Deangelis Y.M."/>
            <person name="Reeder N.L."/>
            <person name="Johnstone K.R."/>
            <person name="Leland M."/>
            <person name="Fieno A.M."/>
            <person name="Begley W.M."/>
            <person name="Sun Y."/>
            <person name="Lacey M.P."/>
            <person name="Chaudhary T."/>
            <person name="Keough T."/>
            <person name="Chu L."/>
            <person name="Sears R."/>
            <person name="Yuan B."/>
            <person name="Dawson T.L.Jr."/>
        </authorList>
    </citation>
    <scope>NUCLEOTIDE SEQUENCE [LARGE SCALE GENOMIC DNA]</scope>
    <source>
        <strain evidence="5">ATCC MYA-4612 / CBS 7966</strain>
    </source>
</reference>
<proteinExistence type="inferred from homology"/>
<dbReference type="KEGG" id="mgl:MGL_1341"/>
<dbReference type="GO" id="GO:0019888">
    <property type="term" value="F:protein phosphatase regulator activity"/>
    <property type="evidence" value="ECO:0007669"/>
    <property type="project" value="TreeGrafter"/>
</dbReference>
<dbReference type="EMBL" id="AAYY01000004">
    <property type="protein sequence ID" value="EDP43944.1"/>
    <property type="molecule type" value="Genomic_DNA"/>
</dbReference>
<dbReference type="PANTHER" id="PTHR12634:SF8">
    <property type="entry name" value="FIERY MOUNTAIN, ISOFORM D"/>
    <property type="match status" value="1"/>
</dbReference>
<dbReference type="PANTHER" id="PTHR12634">
    <property type="entry name" value="SIT4 YEAST -ASSOCIATING PROTEIN-RELATED"/>
    <property type="match status" value="1"/>
</dbReference>
<organism evidence="4 5">
    <name type="scientific">Malassezia globosa (strain ATCC MYA-4612 / CBS 7966)</name>
    <name type="common">Dandruff-associated fungus</name>
    <dbReference type="NCBI Taxonomy" id="425265"/>
    <lineage>
        <taxon>Eukaryota</taxon>
        <taxon>Fungi</taxon>
        <taxon>Dikarya</taxon>
        <taxon>Basidiomycota</taxon>
        <taxon>Ustilaginomycotina</taxon>
        <taxon>Malasseziomycetes</taxon>
        <taxon>Malasseziales</taxon>
        <taxon>Malasseziaceae</taxon>
        <taxon>Malassezia</taxon>
    </lineage>
</organism>
<evidence type="ECO:0000256" key="3">
    <source>
        <dbReference type="SAM" id="MobiDB-lite"/>
    </source>
</evidence>
<feature type="region of interest" description="Disordered" evidence="3">
    <location>
        <begin position="1007"/>
        <end position="1027"/>
    </location>
</feature>
<dbReference type="FunCoup" id="A8PX65">
    <property type="interactions" value="435"/>
</dbReference>
<comment type="similarity">
    <text evidence="1">Belongs to the SAPS family.</text>
</comment>
<evidence type="ECO:0000256" key="1">
    <source>
        <dbReference type="ARBA" id="ARBA00006180"/>
    </source>
</evidence>
<accession>A8PX65</accession>
<protein>
    <submittedName>
        <fullName evidence="4">Uncharacterized protein</fullName>
    </submittedName>
</protein>
<dbReference type="VEuPathDB" id="FungiDB:MGL_1341"/>
<dbReference type="AlphaFoldDB" id="A8PX65"/>
<evidence type="ECO:0000313" key="5">
    <source>
        <dbReference type="Proteomes" id="UP000008837"/>
    </source>
</evidence>
<gene>
    <name evidence="4" type="ORF">MGL_1341</name>
</gene>
<dbReference type="GO" id="GO:0019903">
    <property type="term" value="F:protein phosphatase binding"/>
    <property type="evidence" value="ECO:0007669"/>
    <property type="project" value="InterPro"/>
</dbReference>